<evidence type="ECO:0000256" key="4">
    <source>
        <dbReference type="ARBA" id="ARBA00022737"/>
    </source>
</evidence>
<feature type="repeat" description="Solcar" evidence="9">
    <location>
        <begin position="112"/>
        <end position="200"/>
    </location>
</feature>
<dbReference type="InterPro" id="IPR018108">
    <property type="entry name" value="MCP_transmembrane"/>
</dbReference>
<accession>A0A7K9I3B5</accession>
<comment type="similarity">
    <text evidence="2 10">Belongs to the mitochondrial carrier (TC 2.A.29) family.</text>
</comment>
<sequence length="320" mass="35598">MLLGSGLTVLSQPLMYVKVLVQIGYEPMPPKLGRNVFGRQVYQLPGLFAYCRHIISVDGRAGLFKGLAPRLCSSALGTVVHSKVLQSCFPLDVSCFLQLQAKHKEEPVSSLKQVLKETTREMVARCAATLVTHPFHVIALRSMVQFIGRETKYRGIITAFTMIYQEEGVLGFFAGLVPRLLGDILALWLCNMLAHLINKYALENGVGDREAEGTEPHFRVAEGGLKMPFLLLQASTMTEIRSYSQAVTGFLASMLTYPFVLVSNLMAVNNCGLAGGQLPYAPIYSSWLDCWSHLHREGNMSRGNSLFFRKVPTGMRYVWE</sequence>
<evidence type="ECO:0000313" key="12">
    <source>
        <dbReference type="Proteomes" id="UP000534107"/>
    </source>
</evidence>
<dbReference type="EMBL" id="VWZO01018450">
    <property type="protein sequence ID" value="NXH20567.1"/>
    <property type="molecule type" value="Genomic_DNA"/>
</dbReference>
<dbReference type="PROSITE" id="PS50920">
    <property type="entry name" value="SOLCAR"/>
    <property type="match status" value="1"/>
</dbReference>
<comment type="caution">
    <text evidence="11">The sequence shown here is derived from an EMBL/GenBank/DDBJ whole genome shotgun (WGS) entry which is preliminary data.</text>
</comment>
<organism evidence="11 12">
    <name type="scientific">Bucco capensis</name>
    <name type="common">collared puffbird</name>
    <dbReference type="NCBI Taxonomy" id="135168"/>
    <lineage>
        <taxon>Eukaryota</taxon>
        <taxon>Metazoa</taxon>
        <taxon>Chordata</taxon>
        <taxon>Craniata</taxon>
        <taxon>Vertebrata</taxon>
        <taxon>Euteleostomi</taxon>
        <taxon>Archelosauria</taxon>
        <taxon>Archosauria</taxon>
        <taxon>Dinosauria</taxon>
        <taxon>Saurischia</taxon>
        <taxon>Theropoda</taxon>
        <taxon>Coelurosauria</taxon>
        <taxon>Aves</taxon>
        <taxon>Neognathae</taxon>
        <taxon>Neoaves</taxon>
        <taxon>Telluraves</taxon>
        <taxon>Coraciimorphae</taxon>
        <taxon>Piciformes</taxon>
        <taxon>Bucconidae</taxon>
        <taxon>Bucco</taxon>
    </lineage>
</organism>
<dbReference type="GO" id="GO:0043065">
    <property type="term" value="P:positive regulation of apoptotic process"/>
    <property type="evidence" value="ECO:0007669"/>
    <property type="project" value="TreeGrafter"/>
</dbReference>
<keyword evidence="12" id="KW-1185">Reference proteome</keyword>
<keyword evidence="8 9" id="KW-0472">Membrane</keyword>
<evidence type="ECO:0000256" key="6">
    <source>
        <dbReference type="ARBA" id="ARBA00022989"/>
    </source>
</evidence>
<evidence type="ECO:0000256" key="10">
    <source>
        <dbReference type="RuleBase" id="RU000488"/>
    </source>
</evidence>
<evidence type="ECO:0000256" key="8">
    <source>
        <dbReference type="ARBA" id="ARBA00023136"/>
    </source>
</evidence>
<proteinExistence type="inferred from homology"/>
<evidence type="ECO:0000256" key="5">
    <source>
        <dbReference type="ARBA" id="ARBA00022787"/>
    </source>
</evidence>
<evidence type="ECO:0000256" key="1">
    <source>
        <dbReference type="ARBA" id="ARBA00004374"/>
    </source>
</evidence>
<name>A0A7K9I3B5_9PICI</name>
<evidence type="ECO:0000256" key="3">
    <source>
        <dbReference type="ARBA" id="ARBA00022692"/>
    </source>
</evidence>
<dbReference type="GO" id="GO:0005741">
    <property type="term" value="C:mitochondrial outer membrane"/>
    <property type="evidence" value="ECO:0007669"/>
    <property type="project" value="UniProtKB-SubCell"/>
</dbReference>
<dbReference type="SUPFAM" id="SSF103506">
    <property type="entry name" value="Mitochondrial carrier"/>
    <property type="match status" value="1"/>
</dbReference>
<feature type="non-terminal residue" evidence="11">
    <location>
        <position position="1"/>
    </location>
</feature>
<dbReference type="Proteomes" id="UP000534107">
    <property type="component" value="Unassembled WGS sequence"/>
</dbReference>
<gene>
    <name evidence="11" type="primary">Mtch2</name>
    <name evidence="11" type="ORF">BUCCAP_R01588</name>
</gene>
<dbReference type="Pfam" id="PF00153">
    <property type="entry name" value="Mito_carr"/>
    <property type="match status" value="1"/>
</dbReference>
<keyword evidence="3 9" id="KW-0812">Transmembrane</keyword>
<evidence type="ECO:0000256" key="2">
    <source>
        <dbReference type="ARBA" id="ARBA00006375"/>
    </source>
</evidence>
<dbReference type="PANTHER" id="PTHR10780">
    <property type="entry name" value="MITOCHONDRIAL CARRIER HOMOLOG"/>
    <property type="match status" value="1"/>
</dbReference>
<dbReference type="OrthoDB" id="10253709at2759"/>
<dbReference type="AlphaFoldDB" id="A0A7K9I3B5"/>
<feature type="non-terminal residue" evidence="11">
    <location>
        <position position="320"/>
    </location>
</feature>
<evidence type="ECO:0000256" key="9">
    <source>
        <dbReference type="PROSITE-ProRule" id="PRU00282"/>
    </source>
</evidence>
<keyword evidence="7" id="KW-0496">Mitochondrion</keyword>
<dbReference type="PANTHER" id="PTHR10780:SF20">
    <property type="entry name" value="MITOCHONDRIAL CARRIER HOMOLOG 2"/>
    <property type="match status" value="1"/>
</dbReference>
<dbReference type="InterPro" id="IPR023395">
    <property type="entry name" value="MCP_dom_sf"/>
</dbReference>
<evidence type="ECO:0000256" key="7">
    <source>
        <dbReference type="ARBA" id="ARBA00023128"/>
    </source>
</evidence>
<reference evidence="11 12" key="1">
    <citation type="submission" date="2019-09" db="EMBL/GenBank/DDBJ databases">
        <title>Bird 10,000 Genomes (B10K) Project - Family phase.</title>
        <authorList>
            <person name="Zhang G."/>
        </authorList>
    </citation>
    <scope>NUCLEOTIDE SEQUENCE [LARGE SCALE GENOMIC DNA]</scope>
    <source>
        <strain evidence="11">B10K-DU-001-16</strain>
        <tissue evidence="11">Muscle</tissue>
    </source>
</reference>
<dbReference type="Gene3D" id="1.50.40.10">
    <property type="entry name" value="Mitochondrial carrier domain"/>
    <property type="match status" value="1"/>
</dbReference>
<keyword evidence="5" id="KW-1000">Mitochondrion outer membrane</keyword>
<keyword evidence="4" id="KW-0677">Repeat</keyword>
<comment type="subcellular location">
    <subcellularLocation>
        <location evidence="1">Mitochondrion outer membrane</location>
        <topology evidence="1">Multi-pass membrane protein</topology>
    </subcellularLocation>
</comment>
<keyword evidence="10" id="KW-0813">Transport</keyword>
<keyword evidence="6" id="KW-1133">Transmembrane helix</keyword>
<protein>
    <submittedName>
        <fullName evidence="11">MTCH2 protein</fullName>
    </submittedName>
</protein>
<evidence type="ECO:0000313" key="11">
    <source>
        <dbReference type="EMBL" id="NXH20567.1"/>
    </source>
</evidence>